<dbReference type="GO" id="GO:0005886">
    <property type="term" value="C:plasma membrane"/>
    <property type="evidence" value="ECO:0007669"/>
    <property type="project" value="TreeGrafter"/>
</dbReference>
<dbReference type="GO" id="GO:0017004">
    <property type="term" value="P:cytochrome complex assembly"/>
    <property type="evidence" value="ECO:0007669"/>
    <property type="project" value="UniProtKB-KW"/>
</dbReference>
<dbReference type="FunFam" id="1.10.8.640:FF:000001">
    <property type="entry name" value="Cytochrome c-type biogenesis protein"/>
    <property type="match status" value="1"/>
</dbReference>
<dbReference type="CDD" id="cd16378">
    <property type="entry name" value="CcmH_N"/>
    <property type="match status" value="1"/>
</dbReference>
<dbReference type="InterPro" id="IPR051263">
    <property type="entry name" value="C-type_cytochrome_biogenesis"/>
</dbReference>
<evidence type="ECO:0000313" key="11">
    <source>
        <dbReference type="EMBL" id="MBB6227138.1"/>
    </source>
</evidence>
<dbReference type="AlphaFoldDB" id="A0A841LDT3"/>
<keyword evidence="9" id="KW-0812">Transmembrane</keyword>
<dbReference type="InterPro" id="IPR038297">
    <property type="entry name" value="CcmH/CycL/NrfF/Ccl2_sf"/>
</dbReference>
<sequence length="154" mass="16547">MRALLIAALLLASPALAVLPDEMLPDPAQEARAREISKELRCVVCQNQSIDDSDAPLAKDLRVVVREQISMGRTNPEIIAYVSDRYGDFVLLRPPVKPSTWLLWAGPFILLLAGAGGLIAWRRPRSSSSPVAPLDAPLSAEEAKAVAALGDPKS</sequence>
<evidence type="ECO:0000313" key="12">
    <source>
        <dbReference type="Proteomes" id="UP000538147"/>
    </source>
</evidence>
<feature type="transmembrane region" description="Helical" evidence="9">
    <location>
        <begin position="101"/>
        <end position="121"/>
    </location>
</feature>
<comment type="subcellular location">
    <subcellularLocation>
        <location evidence="8">Membrane</location>
        <topology evidence="8">Single-pass membrane protein</topology>
        <orientation evidence="8">Periplasmic side</orientation>
    </subcellularLocation>
</comment>
<dbReference type="EMBL" id="JACIIV010000008">
    <property type="protein sequence ID" value="MBB6227138.1"/>
    <property type="molecule type" value="Genomic_DNA"/>
</dbReference>
<proteinExistence type="inferred from homology"/>
<organism evidence="11 12">
    <name type="scientific">Polymorphobacter multimanifer</name>
    <dbReference type="NCBI Taxonomy" id="1070431"/>
    <lineage>
        <taxon>Bacteria</taxon>
        <taxon>Pseudomonadati</taxon>
        <taxon>Pseudomonadota</taxon>
        <taxon>Alphaproteobacteria</taxon>
        <taxon>Sphingomonadales</taxon>
        <taxon>Sphingosinicellaceae</taxon>
        <taxon>Polymorphobacter</taxon>
    </lineage>
</organism>
<evidence type="ECO:0000256" key="5">
    <source>
        <dbReference type="ARBA" id="ARBA00022748"/>
    </source>
</evidence>
<gene>
    <name evidence="11" type="ORF">FHS79_001302</name>
</gene>
<dbReference type="Pfam" id="PF03918">
    <property type="entry name" value="CcmH"/>
    <property type="match status" value="1"/>
</dbReference>
<evidence type="ECO:0000259" key="10">
    <source>
        <dbReference type="Pfam" id="PF03918"/>
    </source>
</evidence>
<evidence type="ECO:0000256" key="3">
    <source>
        <dbReference type="ARBA" id="ARBA00022723"/>
    </source>
</evidence>
<feature type="domain" description="CcmH/CycL/Ccl2/NrfF N-terminal" evidence="10">
    <location>
        <begin position="6"/>
        <end position="149"/>
    </location>
</feature>
<keyword evidence="2 9" id="KW-0349">Heme</keyword>
<evidence type="ECO:0000256" key="4">
    <source>
        <dbReference type="ARBA" id="ARBA00022729"/>
    </source>
</evidence>
<name>A0A841LDT3_9SPHN</name>
<keyword evidence="3 9" id="KW-0479">Metal-binding</keyword>
<keyword evidence="5" id="KW-0201">Cytochrome c-type biogenesis</keyword>
<evidence type="ECO:0000256" key="7">
    <source>
        <dbReference type="ARBA" id="ARBA00037230"/>
    </source>
</evidence>
<feature type="chain" id="PRO_5033108389" description="Cytochrome c-type biogenesis protein" evidence="9">
    <location>
        <begin position="18"/>
        <end position="154"/>
    </location>
</feature>
<evidence type="ECO:0000256" key="6">
    <source>
        <dbReference type="ARBA" id="ARBA00023004"/>
    </source>
</evidence>
<evidence type="ECO:0000256" key="9">
    <source>
        <dbReference type="RuleBase" id="RU364112"/>
    </source>
</evidence>
<dbReference type="GO" id="GO:0046872">
    <property type="term" value="F:metal ion binding"/>
    <property type="evidence" value="ECO:0007669"/>
    <property type="project" value="UniProtKB-KW"/>
</dbReference>
<dbReference type="PANTHER" id="PTHR47870:SF1">
    <property type="entry name" value="CYTOCHROME C-TYPE BIOGENESIS PROTEIN CCMH"/>
    <property type="match status" value="1"/>
</dbReference>
<keyword evidence="12" id="KW-1185">Reference proteome</keyword>
<keyword evidence="9" id="KW-1133">Transmembrane helix</keyword>
<keyword evidence="6 9" id="KW-0408">Iron</keyword>
<dbReference type="RefSeq" id="WP_184197151.1">
    <property type="nucleotide sequence ID" value="NZ_JACIIV010000008.1"/>
</dbReference>
<evidence type="ECO:0000256" key="2">
    <source>
        <dbReference type="ARBA" id="ARBA00022617"/>
    </source>
</evidence>
<dbReference type="PANTHER" id="PTHR47870">
    <property type="entry name" value="CYTOCHROME C-TYPE BIOGENESIS PROTEIN CCMH"/>
    <property type="match status" value="1"/>
</dbReference>
<dbReference type="InterPro" id="IPR005616">
    <property type="entry name" value="CcmH/CycL/Ccl2/NrfF_N"/>
</dbReference>
<reference evidence="11 12" key="1">
    <citation type="submission" date="2020-08" db="EMBL/GenBank/DDBJ databases">
        <title>Genomic Encyclopedia of Type Strains, Phase IV (KMG-IV): sequencing the most valuable type-strain genomes for metagenomic binning, comparative biology and taxonomic classification.</title>
        <authorList>
            <person name="Goeker M."/>
        </authorList>
    </citation>
    <scope>NUCLEOTIDE SEQUENCE [LARGE SCALE GENOMIC DNA]</scope>
    <source>
        <strain evidence="11 12">DSM 102189</strain>
    </source>
</reference>
<protein>
    <recommendedName>
        <fullName evidence="9">Cytochrome c-type biogenesis protein</fullName>
    </recommendedName>
</protein>
<keyword evidence="9" id="KW-0472">Membrane</keyword>
<evidence type="ECO:0000256" key="8">
    <source>
        <dbReference type="ARBA" id="ARBA00060491"/>
    </source>
</evidence>
<dbReference type="Proteomes" id="UP000538147">
    <property type="component" value="Unassembled WGS sequence"/>
</dbReference>
<accession>A0A841LDT3</accession>
<comment type="similarity">
    <text evidence="1 9">Belongs to the CcmH/CycL/Ccl2/NrfF family.</text>
</comment>
<dbReference type="Gene3D" id="1.10.8.640">
    <property type="entry name" value="Cytochrome C biogenesis protein"/>
    <property type="match status" value="1"/>
</dbReference>
<comment type="caution">
    <text evidence="11">The sequence shown here is derived from an EMBL/GenBank/DDBJ whole genome shotgun (WGS) entry which is preliminary data.</text>
</comment>
<evidence type="ECO:0000256" key="1">
    <source>
        <dbReference type="ARBA" id="ARBA00010342"/>
    </source>
</evidence>
<feature type="signal peptide" evidence="9">
    <location>
        <begin position="1"/>
        <end position="17"/>
    </location>
</feature>
<comment type="function">
    <text evidence="7">Required for the biogenesis of c-type cytochromes. Possible subunit of a heme lyase.</text>
</comment>
<keyword evidence="4 9" id="KW-0732">Signal</keyword>